<dbReference type="Pfam" id="PF01925">
    <property type="entry name" value="TauE"/>
    <property type="match status" value="1"/>
</dbReference>
<comment type="subcellular location">
    <subcellularLocation>
        <location evidence="1 8">Cell membrane</location>
        <topology evidence="1 8">Multi-pass membrane protein</topology>
    </subcellularLocation>
</comment>
<dbReference type="AlphaFoldDB" id="A0A2H0URU4"/>
<protein>
    <recommendedName>
        <fullName evidence="8">Probable membrane transporter protein</fullName>
    </recommendedName>
</protein>
<evidence type="ECO:0000256" key="5">
    <source>
        <dbReference type="ARBA" id="ARBA00022692"/>
    </source>
</evidence>
<organism evidence="9 10">
    <name type="scientific">Candidatus Harrisonbacteria bacterium CG10_big_fil_rev_8_21_14_0_10_40_38</name>
    <dbReference type="NCBI Taxonomy" id="1974583"/>
    <lineage>
        <taxon>Bacteria</taxon>
        <taxon>Candidatus Harrisoniibacteriota</taxon>
    </lineage>
</organism>
<evidence type="ECO:0000256" key="2">
    <source>
        <dbReference type="ARBA" id="ARBA00009142"/>
    </source>
</evidence>
<keyword evidence="5 8" id="KW-0812">Transmembrane</keyword>
<reference evidence="10" key="1">
    <citation type="submission" date="2017-09" db="EMBL/GenBank/DDBJ databases">
        <title>Depth-based differentiation of microbial function through sediment-hosted aquifers and enrichment of novel symbionts in the deep terrestrial subsurface.</title>
        <authorList>
            <person name="Probst A.J."/>
            <person name="Ladd B."/>
            <person name="Jarett J.K."/>
            <person name="Geller-Mcgrath D.E."/>
            <person name="Sieber C.M.K."/>
            <person name="Emerson J.B."/>
            <person name="Anantharaman K."/>
            <person name="Thomas B.C."/>
            <person name="Malmstrom R."/>
            <person name="Stieglmeier M."/>
            <person name="Klingl A."/>
            <person name="Woyke T."/>
            <person name="Ryan C.M."/>
            <person name="Banfield J.F."/>
        </authorList>
    </citation>
    <scope>NUCLEOTIDE SEQUENCE [LARGE SCALE GENOMIC DNA]</scope>
</reference>
<evidence type="ECO:0000313" key="9">
    <source>
        <dbReference type="EMBL" id="PIR89138.1"/>
    </source>
</evidence>
<dbReference type="GO" id="GO:0005886">
    <property type="term" value="C:plasma membrane"/>
    <property type="evidence" value="ECO:0007669"/>
    <property type="project" value="UniProtKB-SubCell"/>
</dbReference>
<evidence type="ECO:0000256" key="6">
    <source>
        <dbReference type="ARBA" id="ARBA00022989"/>
    </source>
</evidence>
<feature type="transmembrane region" description="Helical" evidence="8">
    <location>
        <begin position="93"/>
        <end position="111"/>
    </location>
</feature>
<feature type="transmembrane region" description="Helical" evidence="8">
    <location>
        <begin position="217"/>
        <end position="237"/>
    </location>
</feature>
<comment type="caution">
    <text evidence="9">The sequence shown here is derived from an EMBL/GenBank/DDBJ whole genome shotgun (WGS) entry which is preliminary data.</text>
</comment>
<dbReference type="InterPro" id="IPR052017">
    <property type="entry name" value="TSUP"/>
</dbReference>
<keyword evidence="7 8" id="KW-0472">Membrane</keyword>
<comment type="similarity">
    <text evidence="2 8">Belongs to the 4-toluene sulfonate uptake permease (TSUP) (TC 2.A.102) family.</text>
</comment>
<evidence type="ECO:0000256" key="3">
    <source>
        <dbReference type="ARBA" id="ARBA00022448"/>
    </source>
</evidence>
<evidence type="ECO:0000256" key="7">
    <source>
        <dbReference type="ARBA" id="ARBA00023136"/>
    </source>
</evidence>
<evidence type="ECO:0000256" key="8">
    <source>
        <dbReference type="RuleBase" id="RU363041"/>
    </source>
</evidence>
<feature type="transmembrane region" description="Helical" evidence="8">
    <location>
        <begin position="187"/>
        <end position="205"/>
    </location>
</feature>
<sequence>MTFYFLLSAFFAEVIGTIAGFGSSTILLPFALIYFNFPLALTLVAIFHVFGGITRIGFFRHGLDWKIVFVFGLPSVIMSYVGASFVSSVSQEMLKVILGIFLVFWSVWSLFSNKKYHPTNTASVIGGSVSGFLAGLIGTGGALRGAFLNGYNLSKSRYITTAAAIGIGVDMIRIPAYLSQGFLSSEYYPLIIFLFFVAFIGVAVAKKLVDRIPKNIFSRIILLALFVIGTVFAYSWIV</sequence>
<feature type="transmembrane region" description="Helical" evidence="8">
    <location>
        <begin position="26"/>
        <end position="51"/>
    </location>
</feature>
<accession>A0A2H0URU4</accession>
<dbReference type="InterPro" id="IPR002781">
    <property type="entry name" value="TM_pro_TauE-like"/>
</dbReference>
<feature type="transmembrane region" description="Helical" evidence="8">
    <location>
        <begin position="123"/>
        <end position="147"/>
    </location>
</feature>
<gene>
    <name evidence="9" type="ORF">COU07_02820</name>
</gene>
<dbReference type="PANTHER" id="PTHR30269">
    <property type="entry name" value="TRANSMEMBRANE PROTEIN YFCA"/>
    <property type="match status" value="1"/>
</dbReference>
<keyword evidence="4 8" id="KW-1003">Cell membrane</keyword>
<name>A0A2H0URU4_9BACT</name>
<proteinExistence type="inferred from homology"/>
<keyword evidence="6 8" id="KW-1133">Transmembrane helix</keyword>
<evidence type="ECO:0000256" key="1">
    <source>
        <dbReference type="ARBA" id="ARBA00004651"/>
    </source>
</evidence>
<dbReference type="PANTHER" id="PTHR30269:SF38">
    <property type="entry name" value="SULFITE EXPORTER TAUE_SAFE"/>
    <property type="match status" value="1"/>
</dbReference>
<keyword evidence="3" id="KW-0813">Transport</keyword>
<evidence type="ECO:0000256" key="4">
    <source>
        <dbReference type="ARBA" id="ARBA00022475"/>
    </source>
</evidence>
<dbReference type="Proteomes" id="UP000231157">
    <property type="component" value="Unassembled WGS sequence"/>
</dbReference>
<evidence type="ECO:0000313" key="10">
    <source>
        <dbReference type="Proteomes" id="UP000231157"/>
    </source>
</evidence>
<feature type="transmembrane region" description="Helical" evidence="8">
    <location>
        <begin position="63"/>
        <end position="81"/>
    </location>
</feature>
<dbReference type="EMBL" id="PFAZ01000007">
    <property type="protein sequence ID" value="PIR89138.1"/>
    <property type="molecule type" value="Genomic_DNA"/>
</dbReference>